<evidence type="ECO:0008006" key="13">
    <source>
        <dbReference type="Google" id="ProtNLM"/>
    </source>
</evidence>
<dbReference type="Pfam" id="PF02949">
    <property type="entry name" value="7tm_6"/>
    <property type="match status" value="1"/>
</dbReference>
<keyword evidence="3" id="KW-0716">Sensory transduction</keyword>
<comment type="subcellular location">
    <subcellularLocation>
        <location evidence="1">Cell membrane</location>
        <topology evidence="1">Multi-pass membrane protein</topology>
    </subcellularLocation>
</comment>
<dbReference type="GO" id="GO:0005886">
    <property type="term" value="C:plasma membrane"/>
    <property type="evidence" value="ECO:0007669"/>
    <property type="project" value="UniProtKB-SubCell"/>
</dbReference>
<name>A0A8R2NRJ5_ACYPI</name>
<evidence type="ECO:0000313" key="12">
    <source>
        <dbReference type="Proteomes" id="UP000007819"/>
    </source>
</evidence>
<dbReference type="PANTHER" id="PTHR21137:SF35">
    <property type="entry name" value="ODORANT RECEPTOR 19A-RELATED"/>
    <property type="match status" value="1"/>
</dbReference>
<keyword evidence="5" id="KW-0552">Olfaction</keyword>
<dbReference type="PANTHER" id="PTHR21137">
    <property type="entry name" value="ODORANT RECEPTOR"/>
    <property type="match status" value="1"/>
</dbReference>
<dbReference type="Proteomes" id="UP000007819">
    <property type="component" value="Chromosome A2"/>
</dbReference>
<dbReference type="AlphaFoldDB" id="A0A8R2NRJ5"/>
<evidence type="ECO:0000256" key="3">
    <source>
        <dbReference type="ARBA" id="ARBA00022606"/>
    </source>
</evidence>
<reference evidence="12" key="1">
    <citation type="submission" date="2010-06" db="EMBL/GenBank/DDBJ databases">
        <authorList>
            <person name="Jiang H."/>
            <person name="Abraham K."/>
            <person name="Ali S."/>
            <person name="Alsbrooks S.L."/>
            <person name="Anim B.N."/>
            <person name="Anosike U.S."/>
            <person name="Attaway T."/>
            <person name="Bandaranaike D.P."/>
            <person name="Battles P.K."/>
            <person name="Bell S.N."/>
            <person name="Bell A.V."/>
            <person name="Beltran B."/>
            <person name="Bickham C."/>
            <person name="Bustamante Y."/>
            <person name="Caleb T."/>
            <person name="Canada A."/>
            <person name="Cardenas V."/>
            <person name="Carter K."/>
            <person name="Chacko J."/>
            <person name="Chandrabose M.N."/>
            <person name="Chavez D."/>
            <person name="Chavez A."/>
            <person name="Chen L."/>
            <person name="Chu H.-S."/>
            <person name="Claassen K.J."/>
            <person name="Cockrell R."/>
            <person name="Collins M."/>
            <person name="Cooper J.A."/>
            <person name="Cree A."/>
            <person name="Curry S.M."/>
            <person name="Da Y."/>
            <person name="Dao M.D."/>
            <person name="Das B."/>
            <person name="Davila M.-L."/>
            <person name="Davy-Carroll L."/>
            <person name="Denson S."/>
            <person name="Dinh H."/>
            <person name="Ebong V.E."/>
            <person name="Edwards J.R."/>
            <person name="Egan A."/>
            <person name="El-Daye J."/>
            <person name="Escobedo L."/>
            <person name="Fernandez S."/>
            <person name="Fernando P.R."/>
            <person name="Flagg N."/>
            <person name="Forbes L.D."/>
            <person name="Fowler R.G."/>
            <person name="Fu Q."/>
            <person name="Gabisi R.A."/>
            <person name="Ganer J."/>
            <person name="Garbino Pronczuk A."/>
            <person name="Garcia R.M."/>
            <person name="Garner T."/>
            <person name="Garrett T.E."/>
            <person name="Gonzalez D.A."/>
            <person name="Hamid H."/>
            <person name="Hawkins E.S."/>
            <person name="Hirani K."/>
            <person name="Hogues M.E."/>
            <person name="Hollins B."/>
            <person name="Hsiao C.-H."/>
            <person name="Jabil R."/>
            <person name="James M.L."/>
            <person name="Jhangiani S.N."/>
            <person name="Johnson B."/>
            <person name="Johnson Q."/>
            <person name="Joshi V."/>
            <person name="Kalu J.B."/>
            <person name="Kam C."/>
            <person name="Kashfia A."/>
            <person name="Keebler J."/>
            <person name="Kisamo H."/>
            <person name="Kovar C.L."/>
            <person name="Lago L.A."/>
            <person name="Lai C.-Y."/>
            <person name="Laidlaw J."/>
            <person name="Lara F."/>
            <person name="Le T.-K."/>
            <person name="Lee S.L."/>
            <person name="Legall F.H."/>
            <person name="Lemon S.J."/>
            <person name="Lewis L.R."/>
            <person name="Li B."/>
            <person name="Liu Y."/>
            <person name="Liu Y.-S."/>
            <person name="Lopez J."/>
            <person name="Lozado R.J."/>
            <person name="Lu J."/>
            <person name="Madu R.C."/>
            <person name="Maheshwari M."/>
            <person name="Maheshwari R."/>
            <person name="Malloy K."/>
            <person name="Martinez E."/>
            <person name="Mathew T."/>
            <person name="Mercado I.C."/>
            <person name="Mercado C."/>
            <person name="Meyer B."/>
            <person name="Montgomery K."/>
            <person name="Morgan M.B."/>
            <person name="Munidasa M."/>
            <person name="Nazareth L.V."/>
            <person name="Nelson J."/>
            <person name="Ng B.M."/>
            <person name="Nguyen N.B."/>
            <person name="Nguyen P.Q."/>
            <person name="Nguyen T."/>
            <person name="Obregon M."/>
            <person name="Okwuonu G.O."/>
            <person name="Onwere C.G."/>
            <person name="Orozco G."/>
            <person name="Parra A."/>
            <person name="Patel S."/>
            <person name="Patil S."/>
            <person name="Perez A."/>
            <person name="Perez Y."/>
            <person name="Pham C."/>
            <person name="Primus E.L."/>
            <person name="Pu L.-L."/>
            <person name="Puazo M."/>
            <person name="Qin X."/>
            <person name="Quiroz J.B."/>
            <person name="Reese J."/>
            <person name="Richards S."/>
            <person name="Rives C.M."/>
            <person name="Robberts R."/>
            <person name="Ruiz S.J."/>
            <person name="Ruiz M.J."/>
            <person name="Santibanez J."/>
            <person name="Schneider B.W."/>
            <person name="Sisson I."/>
            <person name="Smith M."/>
            <person name="Sodergren E."/>
            <person name="Song X.-Z."/>
            <person name="Song B.B."/>
            <person name="Summersgill H."/>
            <person name="Thelus R."/>
            <person name="Thornton R.D."/>
            <person name="Trejos Z.Y."/>
            <person name="Usmani K."/>
            <person name="Vattathil S."/>
            <person name="Villasana D."/>
            <person name="Walker D.L."/>
            <person name="Wang S."/>
            <person name="Wang K."/>
            <person name="White C.S."/>
            <person name="Williams A.C."/>
            <person name="Williamson J."/>
            <person name="Wilson K."/>
            <person name="Woghiren I.O."/>
            <person name="Woodworth J.R."/>
            <person name="Worley K.C."/>
            <person name="Wright R.A."/>
            <person name="Wu W."/>
            <person name="Young L."/>
            <person name="Zhang L."/>
            <person name="Zhang J."/>
            <person name="Zhu Y."/>
            <person name="Muzny D.M."/>
            <person name="Weinstock G."/>
            <person name="Gibbs R.A."/>
        </authorList>
    </citation>
    <scope>NUCLEOTIDE SEQUENCE [LARGE SCALE GENOMIC DNA]</scope>
    <source>
        <strain evidence="12">LSR1</strain>
    </source>
</reference>
<dbReference type="OrthoDB" id="6597368at2759"/>
<evidence type="ECO:0000256" key="2">
    <source>
        <dbReference type="ARBA" id="ARBA00022475"/>
    </source>
</evidence>
<accession>A0A8R2NRJ5</accession>
<dbReference type="KEGG" id="api:115034156"/>
<keyword evidence="12" id="KW-1185">Reference proteome</keyword>
<evidence type="ECO:0000256" key="1">
    <source>
        <dbReference type="ARBA" id="ARBA00004651"/>
    </source>
</evidence>
<proteinExistence type="predicted"/>
<keyword evidence="6 10" id="KW-1133">Transmembrane helix</keyword>
<organism evidence="11 12">
    <name type="scientific">Acyrthosiphon pisum</name>
    <name type="common">Pea aphid</name>
    <dbReference type="NCBI Taxonomy" id="7029"/>
    <lineage>
        <taxon>Eukaryota</taxon>
        <taxon>Metazoa</taxon>
        <taxon>Ecdysozoa</taxon>
        <taxon>Arthropoda</taxon>
        <taxon>Hexapoda</taxon>
        <taxon>Insecta</taxon>
        <taxon>Pterygota</taxon>
        <taxon>Neoptera</taxon>
        <taxon>Paraneoptera</taxon>
        <taxon>Hemiptera</taxon>
        <taxon>Sternorrhyncha</taxon>
        <taxon>Aphidomorpha</taxon>
        <taxon>Aphidoidea</taxon>
        <taxon>Aphididae</taxon>
        <taxon>Macrosiphini</taxon>
        <taxon>Acyrthosiphon</taxon>
    </lineage>
</organism>
<evidence type="ECO:0000313" key="11">
    <source>
        <dbReference type="EnsemblMetazoa" id="XP_029345840.1"/>
    </source>
</evidence>
<dbReference type="GO" id="GO:0005549">
    <property type="term" value="F:odorant binding"/>
    <property type="evidence" value="ECO:0007669"/>
    <property type="project" value="InterPro"/>
</dbReference>
<keyword evidence="2" id="KW-1003">Cell membrane</keyword>
<evidence type="ECO:0000256" key="9">
    <source>
        <dbReference type="ARBA" id="ARBA00023224"/>
    </source>
</evidence>
<feature type="transmembrane region" description="Helical" evidence="10">
    <location>
        <begin position="6"/>
        <end position="24"/>
    </location>
</feature>
<evidence type="ECO:0000256" key="5">
    <source>
        <dbReference type="ARBA" id="ARBA00022725"/>
    </source>
</evidence>
<reference evidence="11" key="2">
    <citation type="submission" date="2022-06" db="UniProtKB">
        <authorList>
            <consortium name="EnsemblMetazoa"/>
        </authorList>
    </citation>
    <scope>IDENTIFICATION</scope>
</reference>
<feature type="transmembrane region" description="Helical" evidence="10">
    <location>
        <begin position="111"/>
        <end position="134"/>
    </location>
</feature>
<evidence type="ECO:0000256" key="8">
    <source>
        <dbReference type="ARBA" id="ARBA00023170"/>
    </source>
</evidence>
<sequence>MVWYSAYGLVVFDLFIVALLQLLATHYEIISSAYENFKYKAENEDGKLRKEEIQKELVSIIFDCQTIYRKLETLYGFSRPIVLVYMVGDAIGMITMPFLIVMSYVQSGSSIFNTNVMAFSWTLFVVGIQSYMYCSLLQNLNERKEDVNFGLYGCDWTSLDIEIKKLILLAMRMNSSNNLKMKVTSTKFIDLPMFASV</sequence>
<keyword evidence="9" id="KW-0807">Transducer</keyword>
<feature type="transmembrane region" description="Helical" evidence="10">
    <location>
        <begin position="82"/>
        <end position="105"/>
    </location>
</feature>
<dbReference type="InterPro" id="IPR004117">
    <property type="entry name" value="7tm6_olfct_rcpt"/>
</dbReference>
<dbReference type="EnsemblMetazoa" id="XM_029489980.1">
    <property type="protein sequence ID" value="XP_029345840.1"/>
    <property type="gene ID" value="LOC115034156"/>
</dbReference>
<keyword evidence="4 10" id="KW-0812">Transmembrane</keyword>
<evidence type="ECO:0000256" key="10">
    <source>
        <dbReference type="SAM" id="Phobius"/>
    </source>
</evidence>
<dbReference type="RefSeq" id="XP_029345840.1">
    <property type="nucleotide sequence ID" value="XM_029489980.1"/>
</dbReference>
<dbReference type="GeneID" id="115034156"/>
<evidence type="ECO:0000256" key="4">
    <source>
        <dbReference type="ARBA" id="ARBA00022692"/>
    </source>
</evidence>
<evidence type="ECO:0000256" key="7">
    <source>
        <dbReference type="ARBA" id="ARBA00023136"/>
    </source>
</evidence>
<dbReference type="GO" id="GO:0004984">
    <property type="term" value="F:olfactory receptor activity"/>
    <property type="evidence" value="ECO:0007669"/>
    <property type="project" value="InterPro"/>
</dbReference>
<evidence type="ECO:0000256" key="6">
    <source>
        <dbReference type="ARBA" id="ARBA00022989"/>
    </source>
</evidence>
<keyword evidence="8" id="KW-0675">Receptor</keyword>
<dbReference type="GO" id="GO:0007165">
    <property type="term" value="P:signal transduction"/>
    <property type="evidence" value="ECO:0007669"/>
    <property type="project" value="UniProtKB-KW"/>
</dbReference>
<keyword evidence="7 10" id="KW-0472">Membrane</keyword>
<protein>
    <recommendedName>
        <fullName evidence="13">Odorant receptor</fullName>
    </recommendedName>
</protein>